<name>A0A2T7EPJ6_9POAL</name>
<dbReference type="PANTHER" id="PTHR48451">
    <property type="entry name" value="DUF4218 DOMAIN-CONTAINING PROTEIN"/>
    <property type="match status" value="1"/>
</dbReference>
<dbReference type="OrthoDB" id="783809at2759"/>
<protein>
    <submittedName>
        <fullName evidence="1">Uncharacterized protein</fullName>
    </submittedName>
</protein>
<keyword evidence="2" id="KW-1185">Reference proteome</keyword>
<evidence type="ECO:0000313" key="2">
    <source>
        <dbReference type="Proteomes" id="UP000244336"/>
    </source>
</evidence>
<dbReference type="PANTHER" id="PTHR48451:SF1">
    <property type="entry name" value="DUF4218 DOMAIN-CONTAINING PROTEIN"/>
    <property type="match status" value="1"/>
</dbReference>
<dbReference type="Gramene" id="PUZ69756">
    <property type="protein sequence ID" value="PUZ69756"/>
    <property type="gene ID" value="GQ55_2G136400"/>
</dbReference>
<dbReference type="Proteomes" id="UP000244336">
    <property type="component" value="Chromosome 2"/>
</dbReference>
<gene>
    <name evidence="1" type="ORF">GQ55_2G136400</name>
</gene>
<accession>A0A2T7EPJ6</accession>
<proteinExistence type="predicted"/>
<organism evidence="1 2">
    <name type="scientific">Panicum hallii var. hallii</name>
    <dbReference type="NCBI Taxonomy" id="1504633"/>
    <lineage>
        <taxon>Eukaryota</taxon>
        <taxon>Viridiplantae</taxon>
        <taxon>Streptophyta</taxon>
        <taxon>Embryophyta</taxon>
        <taxon>Tracheophyta</taxon>
        <taxon>Spermatophyta</taxon>
        <taxon>Magnoliopsida</taxon>
        <taxon>Liliopsida</taxon>
        <taxon>Poales</taxon>
        <taxon>Poaceae</taxon>
        <taxon>PACMAD clade</taxon>
        <taxon>Panicoideae</taxon>
        <taxon>Panicodae</taxon>
        <taxon>Paniceae</taxon>
        <taxon>Panicinae</taxon>
        <taxon>Panicum</taxon>
        <taxon>Panicum sect. Panicum</taxon>
    </lineage>
</organism>
<dbReference type="EMBL" id="CM009750">
    <property type="protein sequence ID" value="PUZ69756.1"/>
    <property type="molecule type" value="Genomic_DNA"/>
</dbReference>
<reference evidence="1 2" key="1">
    <citation type="submission" date="2018-04" db="EMBL/GenBank/DDBJ databases">
        <title>WGS assembly of Panicum hallii var. hallii HAL2.</title>
        <authorList>
            <person name="Lovell J."/>
            <person name="Jenkins J."/>
            <person name="Lowry D."/>
            <person name="Mamidi S."/>
            <person name="Sreedasyam A."/>
            <person name="Weng X."/>
            <person name="Barry K."/>
            <person name="Bonette J."/>
            <person name="Campitelli B."/>
            <person name="Daum C."/>
            <person name="Gordon S."/>
            <person name="Gould B."/>
            <person name="Lipzen A."/>
            <person name="MacQueen A."/>
            <person name="Palacio-Mejia J."/>
            <person name="Plott C."/>
            <person name="Shakirov E."/>
            <person name="Shu S."/>
            <person name="Yoshinaga Y."/>
            <person name="Zane M."/>
            <person name="Rokhsar D."/>
            <person name="Grimwood J."/>
            <person name="Schmutz J."/>
            <person name="Juenger T."/>
        </authorList>
    </citation>
    <scope>NUCLEOTIDE SEQUENCE [LARGE SCALE GENOMIC DNA]</scope>
    <source>
        <strain evidence="2">cv. HAL2</strain>
    </source>
</reference>
<evidence type="ECO:0000313" key="1">
    <source>
        <dbReference type="EMBL" id="PUZ69756.1"/>
    </source>
</evidence>
<sequence>MALCSGFLDGFYSLLNKLLKNDGNDETLGSCPTQASPLFPNAGRALGNPGSYVLRGLAKVQGYRYVLFNCLDVNPYLRAHAEEITTKHNGRRVSHRDVEKIQNEKFHQWFRGHALKVGWGNTK</sequence>
<dbReference type="AlphaFoldDB" id="A0A2T7EPJ6"/>
<dbReference type="STRING" id="1504633.A0A2T7EPJ6"/>